<comment type="subcellular location">
    <subcellularLocation>
        <location evidence="1">Cytoplasm</location>
        <location evidence="1">Nucleoid</location>
    </subcellularLocation>
</comment>
<organism evidence="8 9">
    <name type="scientific">Dyella flagellata</name>
    <dbReference type="NCBI Taxonomy" id="1867833"/>
    <lineage>
        <taxon>Bacteria</taxon>
        <taxon>Pseudomonadati</taxon>
        <taxon>Pseudomonadota</taxon>
        <taxon>Gammaproteobacteria</taxon>
        <taxon>Lysobacterales</taxon>
        <taxon>Rhodanobacteraceae</taxon>
        <taxon>Dyella</taxon>
    </lineage>
</organism>
<keyword evidence="5" id="KW-0175">Coiled coil</keyword>
<evidence type="ECO:0000256" key="4">
    <source>
        <dbReference type="ARBA" id="ARBA00023125"/>
    </source>
</evidence>
<reference evidence="9" key="1">
    <citation type="journal article" date="2019" name="Int. J. Syst. Evol. Microbiol.">
        <title>The Global Catalogue of Microorganisms (GCM) 10K type strain sequencing project: providing services to taxonomists for standard genome sequencing and annotation.</title>
        <authorList>
            <consortium name="The Broad Institute Genomics Platform"/>
            <consortium name="The Broad Institute Genome Sequencing Center for Infectious Disease"/>
            <person name="Wu L."/>
            <person name="Ma J."/>
        </authorList>
    </citation>
    <scope>NUCLEOTIDE SEQUENCE [LARGE SCALE GENOMIC DNA]</scope>
    <source>
        <strain evidence="9">NBRC 111981</strain>
    </source>
</reference>
<dbReference type="SUPFAM" id="SSF81273">
    <property type="entry name" value="H-NS histone-like proteins"/>
    <property type="match status" value="1"/>
</dbReference>
<feature type="domain" description="DNA-binding protein H-NS-like C-terminal" evidence="7">
    <location>
        <begin position="62"/>
        <end position="109"/>
    </location>
</feature>
<dbReference type="Pfam" id="PF00816">
    <property type="entry name" value="Histone_HNS"/>
    <property type="match status" value="1"/>
</dbReference>
<gene>
    <name evidence="8" type="ORF">GCM10007898_39910</name>
</gene>
<dbReference type="InterPro" id="IPR027444">
    <property type="entry name" value="H-NS_C_dom"/>
</dbReference>
<evidence type="ECO:0000313" key="8">
    <source>
        <dbReference type="EMBL" id="GLQ90415.1"/>
    </source>
</evidence>
<dbReference type="Gene3D" id="4.10.430.10">
    <property type="entry name" value="Histone-like protein H-NS, C-terminal domain"/>
    <property type="match status" value="1"/>
</dbReference>
<comment type="caution">
    <text evidence="8">The sequence shown here is derived from an EMBL/GenBank/DDBJ whole genome shotgun (WGS) entry which is preliminary data.</text>
</comment>
<dbReference type="RefSeq" id="WP_284333836.1">
    <property type="nucleotide sequence ID" value="NZ_BSOA01000049.1"/>
</dbReference>
<comment type="similarity">
    <text evidence="2">Belongs to the histone-like protein H-NS family.</text>
</comment>
<feature type="coiled-coil region" evidence="5">
    <location>
        <begin position="10"/>
        <end position="37"/>
    </location>
</feature>
<keyword evidence="4 8" id="KW-0238">DNA-binding</keyword>
<dbReference type="Proteomes" id="UP001156627">
    <property type="component" value="Unassembled WGS sequence"/>
</dbReference>
<sequence length="109" mass="12240">MAIDIKSLNHNQLNDLIQKAQARQQELEKEKVTRVREKVQALLKAEGISFEEVFGGGAAVRGKRRATGSVAPKYRNPADPEQTWSGRGKRPRWFNDALKAGKKEKDLAI</sequence>
<protein>
    <submittedName>
        <fullName evidence="8">DNA-binding protein</fullName>
    </submittedName>
</protein>
<proteinExistence type="inferred from homology"/>
<evidence type="ECO:0000313" key="9">
    <source>
        <dbReference type="Proteomes" id="UP001156627"/>
    </source>
</evidence>
<dbReference type="PANTHER" id="PTHR38097:SF2">
    <property type="entry name" value="DNA-BINDING PROTEIN STPA"/>
    <property type="match status" value="1"/>
</dbReference>
<evidence type="ECO:0000259" key="7">
    <source>
        <dbReference type="SMART" id="SM00528"/>
    </source>
</evidence>
<dbReference type="InterPro" id="IPR037150">
    <property type="entry name" value="H-NS_C_dom_sf"/>
</dbReference>
<accession>A0ABQ5XFE1</accession>
<feature type="region of interest" description="Disordered" evidence="6">
    <location>
        <begin position="64"/>
        <end position="92"/>
    </location>
</feature>
<evidence type="ECO:0000256" key="2">
    <source>
        <dbReference type="ARBA" id="ARBA00010610"/>
    </source>
</evidence>
<dbReference type="SMART" id="SM00528">
    <property type="entry name" value="HNS"/>
    <property type="match status" value="1"/>
</dbReference>
<name>A0ABQ5XFE1_9GAMM</name>
<evidence type="ECO:0000256" key="6">
    <source>
        <dbReference type="SAM" id="MobiDB-lite"/>
    </source>
</evidence>
<keyword evidence="9" id="KW-1185">Reference proteome</keyword>
<evidence type="ECO:0000256" key="1">
    <source>
        <dbReference type="ARBA" id="ARBA00004453"/>
    </source>
</evidence>
<keyword evidence="3" id="KW-0963">Cytoplasm</keyword>
<evidence type="ECO:0000256" key="3">
    <source>
        <dbReference type="ARBA" id="ARBA00022490"/>
    </source>
</evidence>
<dbReference type="PANTHER" id="PTHR38097">
    <property type="match status" value="1"/>
</dbReference>
<dbReference type="GO" id="GO:0003677">
    <property type="term" value="F:DNA binding"/>
    <property type="evidence" value="ECO:0007669"/>
    <property type="project" value="UniProtKB-KW"/>
</dbReference>
<dbReference type="EMBL" id="BSOA01000049">
    <property type="protein sequence ID" value="GLQ90415.1"/>
    <property type="molecule type" value="Genomic_DNA"/>
</dbReference>
<evidence type="ECO:0000256" key="5">
    <source>
        <dbReference type="SAM" id="Coils"/>
    </source>
</evidence>